<name>A0A9K3KDM9_9STRA</name>
<feature type="compositionally biased region" description="Polar residues" evidence="3">
    <location>
        <begin position="1"/>
        <end position="12"/>
    </location>
</feature>
<dbReference type="OrthoDB" id="2162691at2759"/>
<comment type="caution">
    <text evidence="5">The sequence shown here is derived from an EMBL/GenBank/DDBJ whole genome shotgun (WGS) entry which is preliminary data.</text>
</comment>
<evidence type="ECO:0000259" key="4">
    <source>
        <dbReference type="PROSITE" id="PS51778"/>
    </source>
</evidence>
<gene>
    <name evidence="5" type="ORF">IV203_023330</name>
</gene>
<evidence type="ECO:0000313" key="5">
    <source>
        <dbReference type="EMBL" id="KAG7341379.1"/>
    </source>
</evidence>
<sequence>MSSELVQGSSTFGDERTVDEQNGFDGSCAALSTLRQSSPVRVTREQQEATHSTPVPSASKRDAPLPPSSLARSLQASFNYHVNTSELDDSYLGDASAPSSPAQDRNALVTELFGWSVGEYLGEFHATYYRIPGQFFVATQALLFYSNWLGFERRFCLTFSDIETIQSYRNTSIKISMIDCEEYIFKKFQDRDTVVLVLQELLMRYQVAVEKGEDLVDPPTIPRAFHQSSIGYVDETPTQQLQPSESLPTLRLRLSSDHAPELQDMKELGLVHPNRRRALSVPTMMGQGDSRQLVIPNIAVESVNTGVSKTFGLPKSLSNLIETSTRRPSTENLEIESPELLQTHPRSRSCHSENGDHTIMDDSCMHLFAHPITPPAHAPKLSQHQINQYVEQFDIWLKENQAYEHVAVEPTQLSLSPSEFFDLFFSDSAPHSLAKYQNEQIGDKDIKFTSWMVSDGGRAADVLVLERDIDYVHPLNNSMGPSEAKTSRKQKCCQYGNHAIVIQNITSVEGIPMADCFQVHDQWIIIQNQNSDSENIASSTLSVSFQIDFMKRTMFKSLIQKNVKAETKKWFQGYLEMLKIALKEHHEADMATIKPESKSDPQELIDDTSLERVRTKETETANRPTDARTLKVETSRGEPFTAVISPFIRSWNLGGVERMILIGLLVVLLIQMQSTKSTLHTMEERLFALETQNRRLLELLQNSSARSNGQS</sequence>
<dbReference type="AlphaFoldDB" id="A0A9K3KDM9"/>
<proteinExistence type="predicted"/>
<keyword evidence="6" id="KW-1185">Reference proteome</keyword>
<evidence type="ECO:0000256" key="1">
    <source>
        <dbReference type="ARBA" id="ARBA00004370"/>
    </source>
</evidence>
<feature type="domain" description="VASt" evidence="4">
    <location>
        <begin position="403"/>
        <end position="586"/>
    </location>
</feature>
<protein>
    <recommendedName>
        <fullName evidence="4">VASt domain-containing protein</fullName>
    </recommendedName>
</protein>
<dbReference type="EMBL" id="JAGRRH010000026">
    <property type="protein sequence ID" value="KAG7341379.1"/>
    <property type="molecule type" value="Genomic_DNA"/>
</dbReference>
<comment type="subcellular location">
    <subcellularLocation>
        <location evidence="1">Membrane</location>
    </subcellularLocation>
</comment>
<reference evidence="5" key="1">
    <citation type="journal article" date="2021" name="Sci. Rep.">
        <title>Diploid genomic architecture of Nitzschia inconspicua, an elite biomass production diatom.</title>
        <authorList>
            <person name="Oliver A."/>
            <person name="Podell S."/>
            <person name="Pinowska A."/>
            <person name="Traller J.C."/>
            <person name="Smith S.R."/>
            <person name="McClure R."/>
            <person name="Beliaev A."/>
            <person name="Bohutskyi P."/>
            <person name="Hill E.A."/>
            <person name="Rabines A."/>
            <person name="Zheng H."/>
            <person name="Allen L.Z."/>
            <person name="Kuo A."/>
            <person name="Grigoriev I.V."/>
            <person name="Allen A.E."/>
            <person name="Hazlebeck D."/>
            <person name="Allen E.E."/>
        </authorList>
    </citation>
    <scope>NUCLEOTIDE SEQUENCE</scope>
    <source>
        <strain evidence="5">Hildebrandi</strain>
    </source>
</reference>
<dbReference type="InterPro" id="IPR004182">
    <property type="entry name" value="GRAM"/>
</dbReference>
<organism evidence="5 6">
    <name type="scientific">Nitzschia inconspicua</name>
    <dbReference type="NCBI Taxonomy" id="303405"/>
    <lineage>
        <taxon>Eukaryota</taxon>
        <taxon>Sar</taxon>
        <taxon>Stramenopiles</taxon>
        <taxon>Ochrophyta</taxon>
        <taxon>Bacillariophyta</taxon>
        <taxon>Bacillariophyceae</taxon>
        <taxon>Bacillariophycidae</taxon>
        <taxon>Bacillariales</taxon>
        <taxon>Bacillariaceae</taxon>
        <taxon>Nitzschia</taxon>
    </lineage>
</organism>
<dbReference type="Proteomes" id="UP000693970">
    <property type="component" value="Unassembled WGS sequence"/>
</dbReference>
<evidence type="ECO:0000256" key="2">
    <source>
        <dbReference type="ARBA" id="ARBA00023136"/>
    </source>
</evidence>
<evidence type="ECO:0000256" key="3">
    <source>
        <dbReference type="SAM" id="MobiDB-lite"/>
    </source>
</evidence>
<dbReference type="PANTHER" id="PTHR47666">
    <property type="entry name" value="PROTEIN VASCULAR ASSOCIATED DEATH 1, CHLOROPLASTIC"/>
    <property type="match status" value="1"/>
</dbReference>
<dbReference type="InterPro" id="IPR031968">
    <property type="entry name" value="VASt"/>
</dbReference>
<dbReference type="PANTHER" id="PTHR47666:SF1">
    <property type="entry name" value="PROTEIN VASCULAR ASSOCIATED DEATH 1, CHLOROPLASTIC"/>
    <property type="match status" value="1"/>
</dbReference>
<dbReference type="GO" id="GO:0016020">
    <property type="term" value="C:membrane"/>
    <property type="evidence" value="ECO:0007669"/>
    <property type="project" value="UniProtKB-SubCell"/>
</dbReference>
<dbReference type="Pfam" id="PF16016">
    <property type="entry name" value="VASt"/>
    <property type="match status" value="1"/>
</dbReference>
<evidence type="ECO:0000313" key="6">
    <source>
        <dbReference type="Proteomes" id="UP000693970"/>
    </source>
</evidence>
<feature type="region of interest" description="Disordered" evidence="3">
    <location>
        <begin position="1"/>
        <end position="69"/>
    </location>
</feature>
<accession>A0A9K3KDM9</accession>
<reference evidence="5" key="2">
    <citation type="submission" date="2021-04" db="EMBL/GenBank/DDBJ databases">
        <authorList>
            <person name="Podell S."/>
        </authorList>
    </citation>
    <scope>NUCLEOTIDE SEQUENCE</scope>
    <source>
        <strain evidence="5">Hildebrandi</strain>
    </source>
</reference>
<dbReference type="Pfam" id="PF02893">
    <property type="entry name" value="GRAM"/>
    <property type="match status" value="1"/>
</dbReference>
<keyword evidence="2" id="KW-0472">Membrane</keyword>
<dbReference type="PROSITE" id="PS51778">
    <property type="entry name" value="VAST"/>
    <property type="match status" value="1"/>
</dbReference>